<dbReference type="KEGG" id="tet:TTHERM_000257059"/>
<dbReference type="RefSeq" id="XP_012653865.1">
    <property type="nucleotide sequence ID" value="XM_012798411.1"/>
</dbReference>
<protein>
    <submittedName>
        <fullName evidence="1">Uncharacterized protein</fullName>
    </submittedName>
</protein>
<dbReference type="AlphaFoldDB" id="W7X2V4"/>
<reference evidence="2" key="1">
    <citation type="journal article" date="2006" name="PLoS Biol.">
        <title>Macronuclear genome sequence of the ciliate Tetrahymena thermophila, a model eukaryote.</title>
        <authorList>
            <person name="Eisen J.A."/>
            <person name="Coyne R.S."/>
            <person name="Wu M."/>
            <person name="Wu D."/>
            <person name="Thiagarajan M."/>
            <person name="Wortman J.R."/>
            <person name="Badger J.H."/>
            <person name="Ren Q."/>
            <person name="Amedeo P."/>
            <person name="Jones K.M."/>
            <person name="Tallon L.J."/>
            <person name="Delcher A.L."/>
            <person name="Salzberg S.L."/>
            <person name="Silva J.C."/>
            <person name="Haas B.J."/>
            <person name="Majoros W.H."/>
            <person name="Farzad M."/>
            <person name="Carlton J.M."/>
            <person name="Smith R.K. Jr."/>
            <person name="Garg J."/>
            <person name="Pearlman R.E."/>
            <person name="Karrer K.M."/>
            <person name="Sun L."/>
            <person name="Manning G."/>
            <person name="Elde N.C."/>
            <person name="Turkewitz A.P."/>
            <person name="Asai D.J."/>
            <person name="Wilkes D.E."/>
            <person name="Wang Y."/>
            <person name="Cai H."/>
            <person name="Collins K."/>
            <person name="Stewart B.A."/>
            <person name="Lee S.R."/>
            <person name="Wilamowska K."/>
            <person name="Weinberg Z."/>
            <person name="Ruzzo W.L."/>
            <person name="Wloga D."/>
            <person name="Gaertig J."/>
            <person name="Frankel J."/>
            <person name="Tsao C.-C."/>
            <person name="Gorovsky M.A."/>
            <person name="Keeling P.J."/>
            <person name="Waller R.F."/>
            <person name="Patron N.J."/>
            <person name="Cherry J.M."/>
            <person name="Stover N.A."/>
            <person name="Krieger C.J."/>
            <person name="del Toro C."/>
            <person name="Ryder H.F."/>
            <person name="Williamson S.C."/>
            <person name="Barbeau R.A."/>
            <person name="Hamilton E.P."/>
            <person name="Orias E."/>
        </authorList>
    </citation>
    <scope>NUCLEOTIDE SEQUENCE [LARGE SCALE GENOMIC DNA]</scope>
    <source>
        <strain evidence="2">SB210</strain>
    </source>
</reference>
<organism evidence="1 2">
    <name type="scientific">Tetrahymena thermophila (strain SB210)</name>
    <dbReference type="NCBI Taxonomy" id="312017"/>
    <lineage>
        <taxon>Eukaryota</taxon>
        <taxon>Sar</taxon>
        <taxon>Alveolata</taxon>
        <taxon>Ciliophora</taxon>
        <taxon>Intramacronucleata</taxon>
        <taxon>Oligohymenophorea</taxon>
        <taxon>Hymenostomatida</taxon>
        <taxon>Tetrahymenina</taxon>
        <taxon>Tetrahymenidae</taxon>
        <taxon>Tetrahymena</taxon>
    </lineage>
</organism>
<evidence type="ECO:0000313" key="2">
    <source>
        <dbReference type="Proteomes" id="UP000009168"/>
    </source>
</evidence>
<dbReference type="Proteomes" id="UP000009168">
    <property type="component" value="Unassembled WGS sequence"/>
</dbReference>
<dbReference type="EMBL" id="GG662647">
    <property type="protein sequence ID" value="EWS73635.1"/>
    <property type="molecule type" value="Genomic_DNA"/>
</dbReference>
<name>W7X2V4_TETTS</name>
<sequence length="119" mass="14339">MLFLQSEVQGLAKQHQLLFYQTQIQLQKKTSLIKKSLTINKNIYNQKIKLVKMLSNQKQLFLMSLRALLVFILIAQDFKTLNQLKLILQTRFLFIIFNRMLCRQKQFYQQMVHYQIAKD</sequence>
<dbReference type="InParanoid" id="W7X2V4"/>
<accession>W7X2V4</accession>
<keyword evidence="2" id="KW-1185">Reference proteome</keyword>
<evidence type="ECO:0000313" key="1">
    <source>
        <dbReference type="EMBL" id="EWS73635.1"/>
    </source>
</evidence>
<dbReference type="GeneID" id="24438063"/>
<gene>
    <name evidence="1" type="ORF">TTHERM_000257059</name>
</gene>
<proteinExistence type="predicted"/>